<dbReference type="EMBL" id="LHPG02000012">
    <property type="protein sequence ID" value="PRW45096.1"/>
    <property type="molecule type" value="Genomic_DNA"/>
</dbReference>
<dbReference type="PANTHER" id="PTHR46873:SF1">
    <property type="entry name" value="EXPRESSED PROTEIN"/>
    <property type="match status" value="1"/>
</dbReference>
<evidence type="ECO:0000313" key="3">
    <source>
        <dbReference type="Proteomes" id="UP000239899"/>
    </source>
</evidence>
<reference evidence="2 3" key="1">
    <citation type="journal article" date="2018" name="Plant J.">
        <title>Genome sequences of Chlorella sorokiniana UTEX 1602 and Micractinium conductrix SAG 241.80: implications to maltose excretion by a green alga.</title>
        <authorList>
            <person name="Arriola M.B."/>
            <person name="Velmurugan N."/>
            <person name="Zhang Y."/>
            <person name="Plunkett M.H."/>
            <person name="Hondzo H."/>
            <person name="Barney B.M."/>
        </authorList>
    </citation>
    <scope>NUCLEOTIDE SEQUENCE [LARGE SCALE GENOMIC DNA]</scope>
    <source>
        <strain evidence="3">UTEX 1602</strain>
    </source>
</reference>
<feature type="chain" id="PRO_5015184669" evidence="1">
    <location>
        <begin position="20"/>
        <end position="279"/>
    </location>
</feature>
<evidence type="ECO:0000313" key="2">
    <source>
        <dbReference type="EMBL" id="PRW45096.1"/>
    </source>
</evidence>
<keyword evidence="1" id="KW-0732">Signal</keyword>
<dbReference type="STRING" id="3076.A0A2P6TLH1"/>
<gene>
    <name evidence="2" type="ORF">C2E21_6153</name>
</gene>
<name>A0A2P6TLH1_CHLSO</name>
<keyword evidence="3" id="KW-1185">Reference proteome</keyword>
<accession>A0A2P6TLH1</accession>
<dbReference type="Gene3D" id="2.40.100.10">
    <property type="entry name" value="Cyclophilin-like"/>
    <property type="match status" value="1"/>
</dbReference>
<comment type="caution">
    <text evidence="2">The sequence shown here is derived from an EMBL/GenBank/DDBJ whole genome shotgun (WGS) entry which is preliminary data.</text>
</comment>
<sequence>MRGWQRLLLLAALLGAAAAAERELHARDGVFVGYKEAGVDSDKQDAAADQAAAAAGDGKLNVAREGGADAAGAADGGGQQAAGGAQQADEAAAAAKEAEAAALAKVASVVGRTVVLHTQFGPIKVKLLEQLAPKTTALVWQLAQARGCKDCAFYRNEAKPKVGQGPPYALLQGRLPELADKAPLEGAIEVKMGHVCFIPGTNDFFIAYGDHPEWGTAHTVWGLVDEWFATDFIISQRYKTVTHPEYGTEMRMLLQEVPVRIAAEGDKTWSGLLGPLRDP</sequence>
<dbReference type="PANTHER" id="PTHR46873">
    <property type="entry name" value="EXPRESSED PROTEIN"/>
    <property type="match status" value="1"/>
</dbReference>
<dbReference type="SUPFAM" id="SSF50891">
    <property type="entry name" value="Cyclophilin-like"/>
    <property type="match status" value="1"/>
</dbReference>
<evidence type="ECO:0000256" key="1">
    <source>
        <dbReference type="SAM" id="SignalP"/>
    </source>
</evidence>
<organism evidence="2 3">
    <name type="scientific">Chlorella sorokiniana</name>
    <name type="common">Freshwater green alga</name>
    <dbReference type="NCBI Taxonomy" id="3076"/>
    <lineage>
        <taxon>Eukaryota</taxon>
        <taxon>Viridiplantae</taxon>
        <taxon>Chlorophyta</taxon>
        <taxon>core chlorophytes</taxon>
        <taxon>Trebouxiophyceae</taxon>
        <taxon>Chlorellales</taxon>
        <taxon>Chlorellaceae</taxon>
        <taxon>Chlorella clade</taxon>
        <taxon>Chlorella</taxon>
    </lineage>
</organism>
<dbReference type="Proteomes" id="UP000239899">
    <property type="component" value="Unassembled WGS sequence"/>
</dbReference>
<protein>
    <submittedName>
        <fullName evidence="2">Peptidyl-prolyl cis-cyclophilin type</fullName>
    </submittedName>
</protein>
<feature type="signal peptide" evidence="1">
    <location>
        <begin position="1"/>
        <end position="19"/>
    </location>
</feature>
<dbReference type="AlphaFoldDB" id="A0A2P6TLH1"/>
<dbReference type="OrthoDB" id="532384at2759"/>
<dbReference type="InterPro" id="IPR029000">
    <property type="entry name" value="Cyclophilin-like_dom_sf"/>
</dbReference>
<proteinExistence type="predicted"/>